<dbReference type="AlphaFoldDB" id="T5LPC5"/>
<reference evidence="1 2" key="1">
    <citation type="journal article" date="2014" name="Genome Announc.">
        <title>Draft genome sequences of six enterohepatic helicobacter species isolated from humans and one from rhesus macaques.</title>
        <authorList>
            <person name="Shen Z."/>
            <person name="Sheh A."/>
            <person name="Young S.K."/>
            <person name="Abouelliel A."/>
            <person name="Ward D.V."/>
            <person name="Earl A.M."/>
            <person name="Fox J.G."/>
        </authorList>
    </citation>
    <scope>NUCLEOTIDE SEQUENCE [LARGE SCALE GENOMIC DNA]</scope>
    <source>
        <strain evidence="1 2">ATCC 43879</strain>
    </source>
</reference>
<dbReference type="HOGENOM" id="CLU_3365318_0_0_7"/>
<dbReference type="Proteomes" id="UP000005085">
    <property type="component" value="Unassembled WGS sequence"/>
</dbReference>
<dbReference type="EMBL" id="ACDN02000003">
    <property type="protein sequence ID" value="EQM94814.1"/>
    <property type="molecule type" value="Genomic_DNA"/>
</dbReference>
<proteinExistence type="predicted"/>
<name>T5LPC5_9HELI</name>
<keyword evidence="2" id="KW-1185">Reference proteome</keyword>
<evidence type="ECO:0000313" key="2">
    <source>
        <dbReference type="Proteomes" id="UP000005085"/>
    </source>
</evidence>
<organism evidence="1 2">
    <name type="scientific">Helicobacter bilis ATCC 43879</name>
    <dbReference type="NCBI Taxonomy" id="613026"/>
    <lineage>
        <taxon>Bacteria</taxon>
        <taxon>Pseudomonadati</taxon>
        <taxon>Campylobacterota</taxon>
        <taxon>Epsilonproteobacteria</taxon>
        <taxon>Campylobacterales</taxon>
        <taxon>Helicobacteraceae</taxon>
        <taxon>Helicobacter</taxon>
    </lineage>
</organism>
<evidence type="ECO:0000313" key="1">
    <source>
        <dbReference type="EMBL" id="EQM94814.1"/>
    </source>
</evidence>
<gene>
    <name evidence="1" type="ORF">HRAG_02395</name>
</gene>
<accession>T5LPC5</accession>
<comment type="caution">
    <text evidence="1">The sequence shown here is derived from an EMBL/GenBank/DDBJ whole genome shotgun (WGS) entry which is preliminary data.</text>
</comment>
<protein>
    <submittedName>
        <fullName evidence="1">Uncharacterized protein</fullName>
    </submittedName>
</protein>
<sequence>MLSATPLAFGSISNLSKLWGGGGRDLDIIESIFFK</sequence>